<evidence type="ECO:0000313" key="1">
    <source>
        <dbReference type="EMBL" id="ESU42095.1"/>
    </source>
</evidence>
<dbReference type="AlphaFoldDB" id="V6TYK7"/>
<organism evidence="1 2">
    <name type="scientific">Giardia intestinalis</name>
    <name type="common">Giardia lamblia</name>
    <dbReference type="NCBI Taxonomy" id="5741"/>
    <lineage>
        <taxon>Eukaryota</taxon>
        <taxon>Metamonada</taxon>
        <taxon>Diplomonadida</taxon>
        <taxon>Hexamitidae</taxon>
        <taxon>Giardiinae</taxon>
        <taxon>Giardia</taxon>
    </lineage>
</organism>
<dbReference type="VEuPathDB" id="GiardiaDB:QR46_4815"/>
<reference evidence="1 2" key="2">
    <citation type="journal article" date="2013" name="Genome Biol. Evol.">
        <title>Genome sequencing of Giardia lamblia genotypes A2 and B isolates (DH and GS) and comparative analysis with the genomes of genotypes A1 and E (WB and Pig).</title>
        <authorList>
            <person name="Adam R.D."/>
            <person name="Dahlstrom E.W."/>
            <person name="Martens C.A."/>
            <person name="Bruno D.P."/>
            <person name="Barbian K.D."/>
            <person name="Ricklefs S.M."/>
            <person name="Hernandez M.M."/>
            <person name="Narla N.P."/>
            <person name="Patel R.B."/>
            <person name="Porcella S.F."/>
            <person name="Nash T.E."/>
        </authorList>
    </citation>
    <scope>NUCLEOTIDE SEQUENCE [LARGE SCALE GENOMIC DNA]</scope>
    <source>
        <strain evidence="1 2">GS</strain>
    </source>
</reference>
<sequence length="333" mass="33942">MLHGTHSGCSGMHGVTEVRGLCGAMGVPEDAEGGMWGGELLHTGEAAVCSACQEGYYKDDQACTKCADTCATCSGGANNQCTSCPEGKYLKSDKSCSNTCDNNQYADPESGTCKLCTTIDQSCTACKYNATVSKPQCTDCGSKKVKTALDGTTTCVNLDAECATGNTHFKDDSTSTCLQCGDASKGVEHCATCTAAKVCTGCLPGFFKASDTSCTACGANCATCSVAGDANKCSTCMAGFFLKGTAGEGQCVACGDNTQGGIDGCADCDNKSGTLKCTKCKANYNPSGEETNLTCTKFCEDPTACGGTAGSCGAIVVSTDGSVKYYCSQCRQQ</sequence>
<evidence type="ECO:0000313" key="2">
    <source>
        <dbReference type="Proteomes" id="UP000018040"/>
    </source>
</evidence>
<gene>
    <name evidence="1" type="ORF">GSB_152501</name>
</gene>
<dbReference type="PANTHER" id="PTHR23275:SF100">
    <property type="entry name" value="EGF-LIKE DOMAIN-CONTAINING PROTEIN"/>
    <property type="match status" value="1"/>
</dbReference>
<protein>
    <submittedName>
        <fullName evidence="1">Variant-specific surface protein</fullName>
    </submittedName>
</protein>
<dbReference type="SMART" id="SM01411">
    <property type="entry name" value="Ephrin_rec_like"/>
    <property type="match status" value="3"/>
</dbReference>
<reference evidence="2" key="1">
    <citation type="submission" date="2012-02" db="EMBL/GenBank/DDBJ databases">
        <title>Genome sequencing of Giardia lamblia Genotypes A2 and B isolates (DH and GS) and comparative analysis with the genomes of Genotypes A1 and E (WB and Pig).</title>
        <authorList>
            <person name="Adam R."/>
            <person name="Dahlstrom E."/>
            <person name="Martens C."/>
            <person name="Bruno D."/>
            <person name="Barbian K."/>
            <person name="Porcella S.F."/>
            <person name="Nash T."/>
        </authorList>
    </citation>
    <scope>NUCLEOTIDE SEQUENCE</scope>
    <source>
        <strain evidence="2">GS</strain>
    </source>
</reference>
<dbReference type="InterPro" id="IPR009030">
    <property type="entry name" value="Growth_fac_rcpt_cys_sf"/>
</dbReference>
<dbReference type="OrthoDB" id="300641at2759"/>
<dbReference type="CDD" id="cd00064">
    <property type="entry name" value="FU"/>
    <property type="match status" value="1"/>
</dbReference>
<dbReference type="EMBL" id="AHHH01000096">
    <property type="protein sequence ID" value="ESU42095.1"/>
    <property type="molecule type" value="Genomic_DNA"/>
</dbReference>
<dbReference type="SMART" id="SM00261">
    <property type="entry name" value="FU"/>
    <property type="match status" value="2"/>
</dbReference>
<dbReference type="InterPro" id="IPR006212">
    <property type="entry name" value="Furin_repeat"/>
</dbReference>
<dbReference type="Gene3D" id="2.10.220.10">
    <property type="entry name" value="Hormone Receptor, Insulin-like Growth Factor Receptor 1, Chain A, domain 2"/>
    <property type="match status" value="2"/>
</dbReference>
<comment type="caution">
    <text evidence="1">The sequence shown here is derived from an EMBL/GenBank/DDBJ whole genome shotgun (WGS) entry which is preliminary data.</text>
</comment>
<dbReference type="PANTHER" id="PTHR23275">
    <property type="entry name" value="CABRIOLET.-RELATED"/>
    <property type="match status" value="1"/>
</dbReference>
<dbReference type="SUPFAM" id="SSF57184">
    <property type="entry name" value="Growth factor receptor domain"/>
    <property type="match status" value="2"/>
</dbReference>
<dbReference type="Proteomes" id="UP000018040">
    <property type="component" value="Unassembled WGS sequence"/>
</dbReference>
<name>V6TYK7_GIAIN</name>
<proteinExistence type="predicted"/>
<dbReference type="InterPro" id="IPR052798">
    <property type="entry name" value="Giardia_VSA"/>
</dbReference>
<accession>V6TYK7</accession>